<dbReference type="Gene3D" id="1.10.10.10">
    <property type="entry name" value="Winged helix-like DNA-binding domain superfamily/Winged helix DNA-binding domain"/>
    <property type="match status" value="1"/>
</dbReference>
<gene>
    <name evidence="4" type="ORF">Y5W_02948</name>
</gene>
<name>A0ABS0AUJ5_9GAMM</name>
<organism evidence="4 5">
    <name type="scientific">Alloalcanivorax profundimaris</name>
    <dbReference type="NCBI Taxonomy" id="2735259"/>
    <lineage>
        <taxon>Bacteria</taxon>
        <taxon>Pseudomonadati</taxon>
        <taxon>Pseudomonadota</taxon>
        <taxon>Gammaproteobacteria</taxon>
        <taxon>Oceanospirillales</taxon>
        <taxon>Alcanivoracaceae</taxon>
        <taxon>Alloalcanivorax</taxon>
    </lineage>
</organism>
<sequence>MVSGDAMEAAIGAVAVLPVLRRVRAGLLLDGGALGELLLPARELGDDAPPASLRVFVYEDGDGRPRASARLPRLLPGQVGRLRVVSVNRVGAFLDWGLPKDLLLPFAEQGNRPEPGRWQTVRVVRDRAGRLFASARLDRWLDDTCDAFAQGEAVPLVVVQRTELGYKVAVADRYWGLLAVDGDRALKPGQRLTGYVARLRADRRLSLSLDPPGAAKREGVAERVLQRLRREDGFLPLGDKSPPDDIRAAFGCSKNAFKQAIGKLYKDGEIVIEPAGIRLR</sequence>
<dbReference type="Pfam" id="PF17783">
    <property type="entry name" value="WHD_CvfB"/>
    <property type="match status" value="1"/>
</dbReference>
<evidence type="ECO:0000259" key="2">
    <source>
        <dbReference type="Pfam" id="PF13509"/>
    </source>
</evidence>
<evidence type="ECO:0000256" key="1">
    <source>
        <dbReference type="PIRNR" id="PIRNR012524"/>
    </source>
</evidence>
<dbReference type="Proteomes" id="UP000662703">
    <property type="component" value="Unassembled WGS sequence"/>
</dbReference>
<dbReference type="EMBL" id="ARXX01000053">
    <property type="protein sequence ID" value="MBF5057654.1"/>
    <property type="molecule type" value="Genomic_DNA"/>
</dbReference>
<dbReference type="InterPro" id="IPR036388">
    <property type="entry name" value="WH-like_DNA-bd_sf"/>
</dbReference>
<accession>A0ABS0AUJ5</accession>
<dbReference type="Pfam" id="PF13509">
    <property type="entry name" value="S1_2"/>
    <property type="match status" value="1"/>
</dbReference>
<reference evidence="4 5" key="1">
    <citation type="submission" date="2012-09" db="EMBL/GenBank/DDBJ databases">
        <title>Genome Sequence of alkane-degrading Bacterium Alcanivorax sp. 521-1.</title>
        <authorList>
            <person name="Lai Q."/>
            <person name="Shao Z."/>
        </authorList>
    </citation>
    <scope>NUCLEOTIDE SEQUENCE [LARGE SCALE GENOMIC DNA]</scope>
    <source>
        <strain evidence="4 5">521-1</strain>
    </source>
</reference>
<dbReference type="InterPro" id="IPR040764">
    <property type="entry name" value="CvfB_WH"/>
</dbReference>
<evidence type="ECO:0000313" key="5">
    <source>
        <dbReference type="Proteomes" id="UP000662703"/>
    </source>
</evidence>
<dbReference type="PIRSF" id="PIRSF012524">
    <property type="entry name" value="YitL_S1"/>
    <property type="match status" value="1"/>
</dbReference>
<feature type="domain" description="Conserved virulence factor B-like winged helix" evidence="3">
    <location>
        <begin position="222"/>
        <end position="279"/>
    </location>
</feature>
<evidence type="ECO:0000313" key="4">
    <source>
        <dbReference type="EMBL" id="MBF5057654.1"/>
    </source>
</evidence>
<dbReference type="InterPro" id="IPR012340">
    <property type="entry name" value="NA-bd_OB-fold"/>
</dbReference>
<comment type="similarity">
    <text evidence="1">Belongs to the CvfB family.</text>
</comment>
<protein>
    <recommendedName>
        <fullName evidence="6">GntR family transcriptional regulator</fullName>
    </recommendedName>
</protein>
<evidence type="ECO:0000259" key="3">
    <source>
        <dbReference type="Pfam" id="PF17783"/>
    </source>
</evidence>
<evidence type="ECO:0008006" key="6">
    <source>
        <dbReference type="Google" id="ProtNLM"/>
    </source>
</evidence>
<keyword evidence="5" id="KW-1185">Reference proteome</keyword>
<dbReference type="PANTHER" id="PTHR37296">
    <property type="entry name" value="CONSERVED VIRULENCE FACTOR B"/>
    <property type="match status" value="1"/>
</dbReference>
<dbReference type="InterPro" id="IPR039566">
    <property type="entry name" value="CvfB_S1_st"/>
</dbReference>
<feature type="domain" description="Conserved virulence factor B first S1" evidence="2">
    <location>
        <begin position="11"/>
        <end position="68"/>
    </location>
</feature>
<comment type="caution">
    <text evidence="4">The sequence shown here is derived from an EMBL/GenBank/DDBJ whole genome shotgun (WGS) entry which is preliminary data.</text>
</comment>
<dbReference type="Gene3D" id="2.40.50.140">
    <property type="entry name" value="Nucleic acid-binding proteins"/>
    <property type="match status" value="1"/>
</dbReference>
<dbReference type="PANTHER" id="PTHR37296:SF1">
    <property type="entry name" value="CONSERVED VIRULENCE FACTOR B"/>
    <property type="match status" value="1"/>
</dbReference>
<proteinExistence type="inferred from homology"/>
<dbReference type="InterPro" id="IPR014464">
    <property type="entry name" value="CvfB_fam"/>
</dbReference>